<dbReference type="InterPro" id="IPR009080">
    <property type="entry name" value="tRNAsynth_Ia_anticodon-bd"/>
</dbReference>
<protein>
    <recommendedName>
        <fullName evidence="2">valine--tRNA ligase</fullName>
        <ecNumber evidence="2">6.1.1.9</ecNumber>
    </recommendedName>
    <alternativeName>
        <fullName evidence="8">Valyl-tRNA synthetase</fullName>
    </alternativeName>
</protein>
<dbReference type="PANTHER" id="PTHR11946:SF109">
    <property type="entry name" value="VALINE--TRNA LIGASE"/>
    <property type="match status" value="1"/>
</dbReference>
<proteinExistence type="inferred from homology"/>
<keyword evidence="3" id="KW-0436">Ligase</keyword>
<dbReference type="SUPFAM" id="SSF47323">
    <property type="entry name" value="Anticodon-binding domain of a subclass of class I aminoacyl-tRNA synthetases"/>
    <property type="match status" value="1"/>
</dbReference>
<dbReference type="InterPro" id="IPR013155">
    <property type="entry name" value="M/V/L/I-tRNA-synth_anticd-bd"/>
</dbReference>
<reference evidence="10" key="1">
    <citation type="submission" date="2020-11" db="EMBL/GenBank/DDBJ databases">
        <authorList>
            <person name="Tran Van P."/>
        </authorList>
    </citation>
    <scope>NUCLEOTIDE SEQUENCE</scope>
</reference>
<keyword evidence="6" id="KW-0648">Protein biosynthesis</keyword>
<comment type="similarity">
    <text evidence="1">Belongs to the class-I aminoacyl-tRNA synthetase family.</text>
</comment>
<evidence type="ECO:0000313" key="10">
    <source>
        <dbReference type="EMBL" id="CAD7403625.1"/>
    </source>
</evidence>
<dbReference type="PANTHER" id="PTHR11946">
    <property type="entry name" value="VALYL-TRNA SYNTHETASES"/>
    <property type="match status" value="1"/>
</dbReference>
<dbReference type="AlphaFoldDB" id="A0A7R9CXY0"/>
<evidence type="ECO:0000256" key="1">
    <source>
        <dbReference type="ARBA" id="ARBA00005594"/>
    </source>
</evidence>
<evidence type="ECO:0000256" key="6">
    <source>
        <dbReference type="ARBA" id="ARBA00022917"/>
    </source>
</evidence>
<keyword evidence="7" id="KW-0030">Aminoacyl-tRNA synthetase</keyword>
<dbReference type="GO" id="GO:0005524">
    <property type="term" value="F:ATP binding"/>
    <property type="evidence" value="ECO:0007669"/>
    <property type="project" value="UniProtKB-KW"/>
</dbReference>
<dbReference type="EMBL" id="OC318902">
    <property type="protein sequence ID" value="CAD7403625.1"/>
    <property type="molecule type" value="Genomic_DNA"/>
</dbReference>
<evidence type="ECO:0000256" key="3">
    <source>
        <dbReference type="ARBA" id="ARBA00022598"/>
    </source>
</evidence>
<keyword evidence="4" id="KW-0547">Nucleotide-binding</keyword>
<dbReference type="InterPro" id="IPR033705">
    <property type="entry name" value="Anticodon_Ia_Val"/>
</dbReference>
<dbReference type="InterPro" id="IPR002303">
    <property type="entry name" value="Valyl-tRNA_ligase"/>
</dbReference>
<dbReference type="Gene3D" id="1.10.730.10">
    <property type="entry name" value="Isoleucyl-tRNA Synthetase, Domain 1"/>
    <property type="match status" value="1"/>
</dbReference>
<name>A0A7R9CXY0_TIMCR</name>
<dbReference type="GO" id="GO:0005829">
    <property type="term" value="C:cytosol"/>
    <property type="evidence" value="ECO:0007669"/>
    <property type="project" value="TreeGrafter"/>
</dbReference>
<evidence type="ECO:0000256" key="5">
    <source>
        <dbReference type="ARBA" id="ARBA00022840"/>
    </source>
</evidence>
<dbReference type="GO" id="GO:0004832">
    <property type="term" value="F:valine-tRNA ligase activity"/>
    <property type="evidence" value="ECO:0007669"/>
    <property type="project" value="UniProtKB-EC"/>
</dbReference>
<sequence length="263" mass="29946">MAKGTSCLSSAVMLNPSVRTYRITSALEVLLDKKQLASMQADVKRDYLDFISKPKVNDYLKQFISSDHQISFDVSECHTNRLLCNKLWQATKYTLMCLDKATPEWPTIDDKHKMSIEQRWVLSRLGTAVAEVNTALEKADFHSATQAIRAFLHYELCDIYLTRLTLHYNQGVHVLFVLQESTKLAMKDSVNAPLTCGTLVRCLETTLLCLSPFMPYITEELYQRLPLQNKTDSIMVASYPCTHEVIMITFGALTLLECLEFLS</sequence>
<keyword evidence="5" id="KW-0067">ATP-binding</keyword>
<gene>
    <name evidence="10" type="ORF">TCEB3V08_LOCUS7083</name>
</gene>
<dbReference type="GO" id="GO:0006438">
    <property type="term" value="P:valyl-tRNA aminoacylation"/>
    <property type="evidence" value="ECO:0007669"/>
    <property type="project" value="InterPro"/>
</dbReference>
<evidence type="ECO:0000256" key="4">
    <source>
        <dbReference type="ARBA" id="ARBA00022741"/>
    </source>
</evidence>
<evidence type="ECO:0000256" key="8">
    <source>
        <dbReference type="ARBA" id="ARBA00029936"/>
    </source>
</evidence>
<feature type="domain" description="Methionyl/Valyl/Leucyl/Isoleucyl-tRNA synthetase anticodon-binding" evidence="9">
    <location>
        <begin position="119"/>
        <end position="241"/>
    </location>
</feature>
<evidence type="ECO:0000259" key="9">
    <source>
        <dbReference type="Pfam" id="PF08264"/>
    </source>
</evidence>
<dbReference type="Pfam" id="PF08264">
    <property type="entry name" value="Anticodon_1"/>
    <property type="match status" value="1"/>
</dbReference>
<dbReference type="EC" id="6.1.1.9" evidence="2"/>
<evidence type="ECO:0000256" key="7">
    <source>
        <dbReference type="ARBA" id="ARBA00023146"/>
    </source>
</evidence>
<evidence type="ECO:0000256" key="2">
    <source>
        <dbReference type="ARBA" id="ARBA00013169"/>
    </source>
</evidence>
<accession>A0A7R9CXY0</accession>
<organism evidence="10">
    <name type="scientific">Timema cristinae</name>
    <name type="common">Walking stick</name>
    <dbReference type="NCBI Taxonomy" id="61476"/>
    <lineage>
        <taxon>Eukaryota</taxon>
        <taxon>Metazoa</taxon>
        <taxon>Ecdysozoa</taxon>
        <taxon>Arthropoda</taxon>
        <taxon>Hexapoda</taxon>
        <taxon>Insecta</taxon>
        <taxon>Pterygota</taxon>
        <taxon>Neoptera</taxon>
        <taxon>Polyneoptera</taxon>
        <taxon>Phasmatodea</taxon>
        <taxon>Timematodea</taxon>
        <taxon>Timematoidea</taxon>
        <taxon>Timematidae</taxon>
        <taxon>Timema</taxon>
    </lineage>
</organism>
<dbReference type="CDD" id="cd07962">
    <property type="entry name" value="Anticodon_Ia_Val"/>
    <property type="match status" value="1"/>
</dbReference>